<dbReference type="Proteomes" id="UP000807504">
    <property type="component" value="Unassembled WGS sequence"/>
</dbReference>
<feature type="transmembrane region" description="Helical" evidence="2">
    <location>
        <begin position="44"/>
        <end position="66"/>
    </location>
</feature>
<evidence type="ECO:0000313" key="3">
    <source>
        <dbReference type="EMBL" id="KAF8787301.1"/>
    </source>
</evidence>
<sequence>MQNGIPEEKENYRYFRTTCSLLGFILSFLMAFFSFIVAEEAGRYYEYAILFGFVMLFITSLIFCYVMHESKRVYTVPTQPSDWLPMEPLQPEQPAEPQSQPEPQQEPELPSGPFWRDRSRHDFKYVRCVLGLPPGDSDETMESEIENEYADSRCEGAAAADVQSHSPKAGPSKIADKGSESVESKSEASTLEGISALSLSDSSEKATGEKQTEECSTALSQLSLGDSEKQAAEMEKPESSSTHAEDVSDQAESRHSGTSTTENGCQFI</sequence>
<keyword evidence="2" id="KW-1133">Transmembrane helix</keyword>
<gene>
    <name evidence="3" type="ORF">HNY73_008916</name>
</gene>
<keyword evidence="2" id="KW-0812">Transmembrane</keyword>
<accession>A0A8T0F8U8</accession>
<name>A0A8T0F8U8_ARGBR</name>
<dbReference type="AlphaFoldDB" id="A0A8T0F8U8"/>
<feature type="compositionally biased region" description="Basic and acidic residues" evidence="1">
    <location>
        <begin position="174"/>
        <end position="186"/>
    </location>
</feature>
<feature type="region of interest" description="Disordered" evidence="1">
    <location>
        <begin position="154"/>
        <end position="268"/>
    </location>
</feature>
<proteinExistence type="predicted"/>
<evidence type="ECO:0000256" key="1">
    <source>
        <dbReference type="SAM" id="MobiDB-lite"/>
    </source>
</evidence>
<feature type="compositionally biased region" description="Polar residues" evidence="1">
    <location>
        <begin position="256"/>
        <end position="268"/>
    </location>
</feature>
<feature type="compositionally biased region" description="Low complexity" evidence="1">
    <location>
        <begin position="84"/>
        <end position="109"/>
    </location>
</feature>
<feature type="compositionally biased region" description="Polar residues" evidence="1">
    <location>
        <begin position="214"/>
        <end position="224"/>
    </location>
</feature>
<feature type="region of interest" description="Disordered" evidence="1">
    <location>
        <begin position="84"/>
        <end position="117"/>
    </location>
</feature>
<feature type="transmembrane region" description="Helical" evidence="2">
    <location>
        <begin position="21"/>
        <end position="38"/>
    </location>
</feature>
<feature type="compositionally biased region" description="Basic and acidic residues" evidence="1">
    <location>
        <begin position="226"/>
        <end position="255"/>
    </location>
</feature>
<keyword evidence="4" id="KW-1185">Reference proteome</keyword>
<reference evidence="3" key="2">
    <citation type="submission" date="2020-06" db="EMBL/GenBank/DDBJ databases">
        <authorList>
            <person name="Sheffer M."/>
        </authorList>
    </citation>
    <scope>NUCLEOTIDE SEQUENCE</scope>
</reference>
<comment type="caution">
    <text evidence="3">The sequence shown here is derived from an EMBL/GenBank/DDBJ whole genome shotgun (WGS) entry which is preliminary data.</text>
</comment>
<feature type="compositionally biased region" description="Basic and acidic residues" evidence="1">
    <location>
        <begin position="202"/>
        <end position="213"/>
    </location>
</feature>
<evidence type="ECO:0000256" key="2">
    <source>
        <dbReference type="SAM" id="Phobius"/>
    </source>
</evidence>
<evidence type="ECO:0000313" key="4">
    <source>
        <dbReference type="Proteomes" id="UP000807504"/>
    </source>
</evidence>
<organism evidence="3 4">
    <name type="scientific">Argiope bruennichi</name>
    <name type="common">Wasp spider</name>
    <name type="synonym">Aranea bruennichi</name>
    <dbReference type="NCBI Taxonomy" id="94029"/>
    <lineage>
        <taxon>Eukaryota</taxon>
        <taxon>Metazoa</taxon>
        <taxon>Ecdysozoa</taxon>
        <taxon>Arthropoda</taxon>
        <taxon>Chelicerata</taxon>
        <taxon>Arachnida</taxon>
        <taxon>Araneae</taxon>
        <taxon>Araneomorphae</taxon>
        <taxon>Entelegynae</taxon>
        <taxon>Araneoidea</taxon>
        <taxon>Araneidae</taxon>
        <taxon>Argiope</taxon>
    </lineage>
</organism>
<dbReference type="EMBL" id="JABXBU010000015">
    <property type="protein sequence ID" value="KAF8787301.1"/>
    <property type="molecule type" value="Genomic_DNA"/>
</dbReference>
<keyword evidence="2" id="KW-0472">Membrane</keyword>
<protein>
    <submittedName>
        <fullName evidence="3">Uncharacterized protein</fullName>
    </submittedName>
</protein>
<reference evidence="3" key="1">
    <citation type="journal article" date="2020" name="bioRxiv">
        <title>Chromosome-level reference genome of the European wasp spider Argiope bruennichi: a resource for studies on range expansion and evolutionary adaptation.</title>
        <authorList>
            <person name="Sheffer M.M."/>
            <person name="Hoppe A."/>
            <person name="Krehenwinkel H."/>
            <person name="Uhl G."/>
            <person name="Kuss A.W."/>
            <person name="Jensen L."/>
            <person name="Jensen C."/>
            <person name="Gillespie R.G."/>
            <person name="Hoff K.J."/>
            <person name="Prost S."/>
        </authorList>
    </citation>
    <scope>NUCLEOTIDE SEQUENCE</scope>
</reference>